<evidence type="ECO:0000256" key="2">
    <source>
        <dbReference type="RuleBase" id="RU003707"/>
    </source>
</evidence>
<evidence type="ECO:0000313" key="3">
    <source>
        <dbReference type="EMBL" id="MDA5108743.1"/>
    </source>
</evidence>
<sequence length="252" mass="27555">METILLEKRAGVAFITLNRPHVRNAISLEMADELRQAVSECEEDDAVKVLVFTGMGDSFVSGGDLRQFMQARGREQAQPILDRVAGLLGAIDGCSKPTIAMINGHAIGGGCEFAVSCHFRFAAETAMLGFVQIGLSITTGWGGGSRLLDKLPESKALALLLTGKRISAREAERCGLVDAVYPPDRLREETERFAAEIAAQPLAGIRAYLQLLRWKRDGLSLDERIRSEVSQCAGLWGSDDHVRAVQRFLRKN</sequence>
<dbReference type="GO" id="GO:0006635">
    <property type="term" value="P:fatty acid beta-oxidation"/>
    <property type="evidence" value="ECO:0007669"/>
    <property type="project" value="TreeGrafter"/>
</dbReference>
<dbReference type="InterPro" id="IPR029045">
    <property type="entry name" value="ClpP/crotonase-like_dom_sf"/>
</dbReference>
<dbReference type="PROSITE" id="PS00166">
    <property type="entry name" value="ENOYL_COA_HYDRATASE"/>
    <property type="match status" value="1"/>
</dbReference>
<gene>
    <name evidence="3" type="ORF">O3V59_10245</name>
</gene>
<dbReference type="Pfam" id="PF00378">
    <property type="entry name" value="ECH_1"/>
    <property type="match status" value="1"/>
</dbReference>
<proteinExistence type="inferred from homology"/>
<organism evidence="3 4">
    <name type="scientific">Brevibacillus thermoruber</name>
    <dbReference type="NCBI Taxonomy" id="33942"/>
    <lineage>
        <taxon>Bacteria</taxon>
        <taxon>Bacillati</taxon>
        <taxon>Bacillota</taxon>
        <taxon>Bacilli</taxon>
        <taxon>Bacillales</taxon>
        <taxon>Paenibacillaceae</taxon>
        <taxon>Brevibacillus</taxon>
    </lineage>
</organism>
<reference evidence="3" key="1">
    <citation type="submission" date="2022-12" db="EMBL/GenBank/DDBJ databases">
        <title>Draft genome sequence of the thermophilic strain Brevibacillus thermoruber HT42, isolated from Los Humeros, Puebla, Mexico, with biotechnological potential.</title>
        <authorList>
            <person name="Lara Sanchez J."/>
            <person name="Solis Palacios R."/>
            <person name="Bustos Baena A.S."/>
            <person name="Ruz Baez A.E."/>
            <person name="Espinosa Luna G."/>
            <person name="Oliart Ros R.M."/>
        </authorList>
    </citation>
    <scope>NUCLEOTIDE SEQUENCE</scope>
    <source>
        <strain evidence="3">HT42</strain>
    </source>
</reference>
<dbReference type="PANTHER" id="PTHR11941:SF54">
    <property type="entry name" value="ENOYL-COA HYDRATASE, MITOCHONDRIAL"/>
    <property type="match status" value="1"/>
</dbReference>
<dbReference type="GO" id="GO:0003824">
    <property type="term" value="F:catalytic activity"/>
    <property type="evidence" value="ECO:0007669"/>
    <property type="project" value="InterPro"/>
</dbReference>
<protein>
    <submittedName>
        <fullName evidence="3">Enoyl-CoA hydratase/isomerase family protein</fullName>
    </submittedName>
</protein>
<evidence type="ECO:0000256" key="1">
    <source>
        <dbReference type="ARBA" id="ARBA00005254"/>
    </source>
</evidence>
<comment type="caution">
    <text evidence="3">The sequence shown here is derived from an EMBL/GenBank/DDBJ whole genome shotgun (WGS) entry which is preliminary data.</text>
</comment>
<accession>A0A9X3TRJ6</accession>
<dbReference type="EMBL" id="JAPYYP010000010">
    <property type="protein sequence ID" value="MDA5108743.1"/>
    <property type="molecule type" value="Genomic_DNA"/>
</dbReference>
<dbReference type="SUPFAM" id="SSF52096">
    <property type="entry name" value="ClpP/crotonase"/>
    <property type="match status" value="1"/>
</dbReference>
<dbReference type="InterPro" id="IPR001753">
    <property type="entry name" value="Enoyl-CoA_hydra/iso"/>
</dbReference>
<dbReference type="CDD" id="cd06558">
    <property type="entry name" value="crotonase-like"/>
    <property type="match status" value="1"/>
</dbReference>
<dbReference type="Proteomes" id="UP001151071">
    <property type="component" value="Unassembled WGS sequence"/>
</dbReference>
<evidence type="ECO:0000313" key="4">
    <source>
        <dbReference type="Proteomes" id="UP001151071"/>
    </source>
</evidence>
<dbReference type="InterPro" id="IPR018376">
    <property type="entry name" value="Enoyl-CoA_hyd/isom_CS"/>
</dbReference>
<dbReference type="AlphaFoldDB" id="A0A9X3TRJ6"/>
<dbReference type="Gene3D" id="3.90.226.10">
    <property type="entry name" value="2-enoyl-CoA Hydratase, Chain A, domain 1"/>
    <property type="match status" value="1"/>
</dbReference>
<keyword evidence="4" id="KW-1185">Reference proteome</keyword>
<dbReference type="PANTHER" id="PTHR11941">
    <property type="entry name" value="ENOYL-COA HYDRATASE-RELATED"/>
    <property type="match status" value="1"/>
</dbReference>
<dbReference type="RefSeq" id="WP_029099927.1">
    <property type="nucleotide sequence ID" value="NZ_JAPYYP010000010.1"/>
</dbReference>
<name>A0A9X3TRJ6_9BACL</name>
<comment type="similarity">
    <text evidence="1 2">Belongs to the enoyl-CoA hydratase/isomerase family.</text>
</comment>